<evidence type="ECO:0000256" key="1">
    <source>
        <dbReference type="SAM" id="Phobius"/>
    </source>
</evidence>
<accession>A0ABR7M6Q5</accession>
<sequence length="147" mass="17129">MLFIVTGILVVIVDTILRRADMPTIGVFVFLTLFIFIWIWLVFGELRTKLIKAEIEGEQIAVSKYLGFGSKKYYILSQFDGIETAILPSRYDKYEYLYLMKNGRKVIKLSEFYHGNYTDLKHALTGKVKNLGQSRLDFIQEVKEIFI</sequence>
<gene>
    <name evidence="2" type="ORF">BC349_19685</name>
</gene>
<keyword evidence="1" id="KW-0472">Membrane</keyword>
<name>A0ABR7M6Q5_9BACT</name>
<keyword evidence="1" id="KW-1133">Transmembrane helix</keyword>
<protein>
    <recommendedName>
        <fullName evidence="4">PH domain-containing protein</fullName>
    </recommendedName>
</protein>
<comment type="caution">
    <text evidence="2">The sequence shown here is derived from an EMBL/GenBank/DDBJ whole genome shotgun (WGS) entry which is preliminary data.</text>
</comment>
<reference evidence="2 3" key="1">
    <citation type="submission" date="2016-07" db="EMBL/GenBank/DDBJ databases">
        <title>Genome analysis of Flavihumibacter stibioxidans YS-17.</title>
        <authorList>
            <person name="Shi K."/>
            <person name="Han Y."/>
            <person name="Wang G."/>
        </authorList>
    </citation>
    <scope>NUCLEOTIDE SEQUENCE [LARGE SCALE GENOMIC DNA]</scope>
    <source>
        <strain evidence="2 3">YS-17</strain>
    </source>
</reference>
<evidence type="ECO:0000313" key="2">
    <source>
        <dbReference type="EMBL" id="MBC6490695.1"/>
    </source>
</evidence>
<dbReference type="Proteomes" id="UP000765802">
    <property type="component" value="Unassembled WGS sequence"/>
</dbReference>
<evidence type="ECO:0008006" key="4">
    <source>
        <dbReference type="Google" id="ProtNLM"/>
    </source>
</evidence>
<feature type="transmembrane region" description="Helical" evidence="1">
    <location>
        <begin position="25"/>
        <end position="43"/>
    </location>
</feature>
<dbReference type="EMBL" id="MBUA01000008">
    <property type="protein sequence ID" value="MBC6490695.1"/>
    <property type="molecule type" value="Genomic_DNA"/>
</dbReference>
<proteinExistence type="predicted"/>
<keyword evidence="1" id="KW-0812">Transmembrane</keyword>
<keyword evidence="3" id="KW-1185">Reference proteome</keyword>
<evidence type="ECO:0000313" key="3">
    <source>
        <dbReference type="Proteomes" id="UP000765802"/>
    </source>
</evidence>
<organism evidence="2 3">
    <name type="scientific">Flavihumibacter stibioxidans</name>
    <dbReference type="NCBI Taxonomy" id="1834163"/>
    <lineage>
        <taxon>Bacteria</taxon>
        <taxon>Pseudomonadati</taxon>
        <taxon>Bacteroidota</taxon>
        <taxon>Chitinophagia</taxon>
        <taxon>Chitinophagales</taxon>
        <taxon>Chitinophagaceae</taxon>
        <taxon>Flavihumibacter</taxon>
    </lineage>
</organism>